<feature type="domain" description="Sigma-54 factor interaction" evidence="3">
    <location>
        <begin position="193"/>
        <end position="420"/>
    </location>
</feature>
<comment type="caution">
    <text evidence="4">The sequence shown here is derived from an EMBL/GenBank/DDBJ whole genome shotgun (WGS) entry which is preliminary data.</text>
</comment>
<evidence type="ECO:0000313" key="5">
    <source>
        <dbReference type="Proteomes" id="UP000784128"/>
    </source>
</evidence>
<proteinExistence type="predicted"/>
<dbReference type="PROSITE" id="PS50045">
    <property type="entry name" value="SIGMA54_INTERACT_4"/>
    <property type="match status" value="1"/>
</dbReference>
<organism evidence="4 5">
    <name type="scientific">Pelotalea chapellei</name>
    <dbReference type="NCBI Taxonomy" id="44671"/>
    <lineage>
        <taxon>Bacteria</taxon>
        <taxon>Pseudomonadati</taxon>
        <taxon>Thermodesulfobacteriota</taxon>
        <taxon>Desulfuromonadia</taxon>
        <taxon>Geobacterales</taxon>
        <taxon>Geobacteraceae</taxon>
        <taxon>Pelotalea</taxon>
    </lineage>
</organism>
<evidence type="ECO:0000259" key="3">
    <source>
        <dbReference type="PROSITE" id="PS50045"/>
    </source>
</evidence>
<dbReference type="EMBL" id="JAHDYS010000012">
    <property type="protein sequence ID" value="MBT1072750.1"/>
    <property type="molecule type" value="Genomic_DNA"/>
</dbReference>
<evidence type="ECO:0000256" key="2">
    <source>
        <dbReference type="ARBA" id="ARBA00022840"/>
    </source>
</evidence>
<dbReference type="PANTHER" id="PTHR32071">
    <property type="entry name" value="TRANSCRIPTIONAL REGULATORY PROTEIN"/>
    <property type="match status" value="1"/>
</dbReference>
<evidence type="ECO:0000313" key="4">
    <source>
        <dbReference type="EMBL" id="MBT1072750.1"/>
    </source>
</evidence>
<dbReference type="PANTHER" id="PTHR32071:SF122">
    <property type="entry name" value="SIGMA FACTOR"/>
    <property type="match status" value="1"/>
</dbReference>
<accession>A0ABS5UAR9</accession>
<dbReference type="Pfam" id="PF25601">
    <property type="entry name" value="AAA_lid_14"/>
    <property type="match status" value="1"/>
</dbReference>
<dbReference type="RefSeq" id="WP_214300050.1">
    <property type="nucleotide sequence ID" value="NZ_JAHDYS010000012.1"/>
</dbReference>
<dbReference type="Proteomes" id="UP000784128">
    <property type="component" value="Unassembled WGS sequence"/>
</dbReference>
<dbReference type="InterPro" id="IPR002078">
    <property type="entry name" value="Sigma_54_int"/>
</dbReference>
<sequence>MTKTLLTSVERDFFKMVGQAAFTNPFSQARVELDRKIAGTDAAMPWNDLLEQVTARISERLALLKKSGRDDLKLHAKDDQELLRTVFLFDIYHRYGRTFDDFILKQMAAGDAPIPIPFATELLGAIAALGLSESGCHRYLGIFYQIRRAFYFIETALTGLSESMHGLRLQLWNNIFTCDINWYEQHLWNRMEDFSTLLLGETGTGKGAAAAAIGRSGFIPFDGRSGRFCESFTRNFIPINLSQYPESLLESELFGHKKGAFTGAIENHEGIFSRCTPHGSIFLDEIGDVSIPVQIKLLQVIQERTFTPVGSHERQRFQGRVIAATNRPLDNLRRSGQFRDDFYYRLCSDIIVVPPLRQRIQEEPAELEALIGSILKRMIGEAAASHVRLVRETLNRDLKQHYTWPGNVRELEQAIRRIIITRHYRGDMATSATSDPADRLMARIETGSMDAQQLMAEYCGLLYRRVGTYEEVARKTGLDRRTVKKYVLLTSAEGAANKKK</sequence>
<keyword evidence="1" id="KW-0547">Nucleotide-binding</keyword>
<protein>
    <submittedName>
        <fullName evidence="4">Sigma 54-interacting transcriptional regulator</fullName>
    </submittedName>
</protein>
<dbReference type="SUPFAM" id="SSF52540">
    <property type="entry name" value="P-loop containing nucleoside triphosphate hydrolases"/>
    <property type="match status" value="1"/>
</dbReference>
<dbReference type="CDD" id="cd00009">
    <property type="entry name" value="AAA"/>
    <property type="match status" value="1"/>
</dbReference>
<name>A0ABS5UAR9_9BACT</name>
<dbReference type="InterPro" id="IPR027417">
    <property type="entry name" value="P-loop_NTPase"/>
</dbReference>
<keyword evidence="5" id="KW-1185">Reference proteome</keyword>
<dbReference type="Pfam" id="PF00158">
    <property type="entry name" value="Sigma54_activat"/>
    <property type="match status" value="1"/>
</dbReference>
<gene>
    <name evidence="4" type="ORF">KJB30_13210</name>
</gene>
<reference evidence="4 5" key="1">
    <citation type="submission" date="2021-05" db="EMBL/GenBank/DDBJ databases">
        <title>The draft genome of Geobacter chapellei DSM 13688.</title>
        <authorList>
            <person name="Xu Z."/>
            <person name="Masuda Y."/>
            <person name="Itoh H."/>
            <person name="Senoo K."/>
        </authorList>
    </citation>
    <scope>NUCLEOTIDE SEQUENCE [LARGE SCALE GENOMIC DNA]</scope>
    <source>
        <strain evidence="4 5">DSM 13688</strain>
    </source>
</reference>
<dbReference type="Gene3D" id="1.10.8.60">
    <property type="match status" value="1"/>
</dbReference>
<dbReference type="InterPro" id="IPR058031">
    <property type="entry name" value="AAA_lid_NorR"/>
</dbReference>
<keyword evidence="2" id="KW-0067">ATP-binding</keyword>
<evidence type="ECO:0000256" key="1">
    <source>
        <dbReference type="ARBA" id="ARBA00022741"/>
    </source>
</evidence>
<dbReference type="Gene3D" id="3.40.50.300">
    <property type="entry name" value="P-loop containing nucleotide triphosphate hydrolases"/>
    <property type="match status" value="1"/>
</dbReference>